<feature type="compositionally biased region" description="Basic and acidic residues" evidence="1">
    <location>
        <begin position="24"/>
        <end position="35"/>
    </location>
</feature>
<dbReference type="OrthoDB" id="62952at2759"/>
<evidence type="ECO:0000313" key="2">
    <source>
        <dbReference type="EMBL" id="KAA6408939.1"/>
    </source>
</evidence>
<gene>
    <name evidence="2" type="ORF">FRX48_07283</name>
</gene>
<feature type="region of interest" description="Disordered" evidence="1">
    <location>
        <begin position="1"/>
        <end position="43"/>
    </location>
</feature>
<comment type="caution">
    <text evidence="2">The sequence shown here is derived from an EMBL/GenBank/DDBJ whole genome shotgun (WGS) entry which is preliminary data.</text>
</comment>
<proteinExistence type="predicted"/>
<dbReference type="AlphaFoldDB" id="A0A5M8PHR5"/>
<name>A0A5M8PHR5_9LECA</name>
<organism evidence="2 3">
    <name type="scientific">Lasallia pustulata</name>
    <dbReference type="NCBI Taxonomy" id="136370"/>
    <lineage>
        <taxon>Eukaryota</taxon>
        <taxon>Fungi</taxon>
        <taxon>Dikarya</taxon>
        <taxon>Ascomycota</taxon>
        <taxon>Pezizomycotina</taxon>
        <taxon>Lecanoromycetes</taxon>
        <taxon>OSLEUM clade</taxon>
        <taxon>Umbilicariomycetidae</taxon>
        <taxon>Umbilicariales</taxon>
        <taxon>Umbilicariaceae</taxon>
        <taxon>Lasallia</taxon>
    </lineage>
</organism>
<feature type="compositionally biased region" description="Polar residues" evidence="1">
    <location>
        <begin position="10"/>
        <end position="23"/>
    </location>
</feature>
<protein>
    <submittedName>
        <fullName evidence="2">Uncharacterized protein</fullName>
    </submittedName>
</protein>
<sequence>MEAKPGEMATSRQLLPSQISSEQTRSDRSPPKESPAEANTAKSNIDQSSIIRSLSCATITNTSTLVPLLHGRSLFCATITDTSTLPPLLRLPVQISKQILRYLLVADGVRICRHTTQPLLLVNKGHRPPGPFPYSGVSPEVLCVNRRLYLEGLTILYSENVFYFQKTFSVAGAGVHGIKTYLAKMSPVGRSLLRVAAFSVDLFSMNLAPQALGPHVEYPVLGCLGDVRAACQYLSDNLPNVQGLWVFLWESDGLAEHVVAAAGFPQFRLIWKKQLLELGIKQFFLSLSHFRGRMRVTVHGEMLGLVVGILLRNAFAQAVALDWTLNGLIKGCICPCWRQADSLTAWMAFTPQRNGERSGIAQAGNDGATTMSASTSLSRSTRPREAPEAPNTEELFSLLYRLRGSDRSAVSRRLAQF</sequence>
<feature type="compositionally biased region" description="Polar residues" evidence="1">
    <location>
        <begin position="367"/>
        <end position="380"/>
    </location>
</feature>
<evidence type="ECO:0000313" key="3">
    <source>
        <dbReference type="Proteomes" id="UP000324767"/>
    </source>
</evidence>
<dbReference type="Proteomes" id="UP000324767">
    <property type="component" value="Unassembled WGS sequence"/>
</dbReference>
<reference evidence="2 3" key="1">
    <citation type="submission" date="2019-09" db="EMBL/GenBank/DDBJ databases">
        <title>The hologenome of the rock-dwelling lichen Lasallia pustulata.</title>
        <authorList>
            <person name="Greshake Tzovaras B."/>
            <person name="Segers F."/>
            <person name="Bicker A."/>
            <person name="Dal Grande F."/>
            <person name="Otte J."/>
            <person name="Hankeln T."/>
            <person name="Schmitt I."/>
            <person name="Ebersberger I."/>
        </authorList>
    </citation>
    <scope>NUCLEOTIDE SEQUENCE [LARGE SCALE GENOMIC DNA]</scope>
    <source>
        <strain evidence="2">A1-1</strain>
    </source>
</reference>
<dbReference type="EMBL" id="VXIT01000012">
    <property type="protein sequence ID" value="KAA6408939.1"/>
    <property type="molecule type" value="Genomic_DNA"/>
</dbReference>
<accession>A0A5M8PHR5</accession>
<evidence type="ECO:0000256" key="1">
    <source>
        <dbReference type="SAM" id="MobiDB-lite"/>
    </source>
</evidence>
<feature type="region of interest" description="Disordered" evidence="1">
    <location>
        <begin position="357"/>
        <end position="389"/>
    </location>
</feature>